<dbReference type="AlphaFoldDB" id="A0A3S3A7N2"/>
<dbReference type="InterPro" id="IPR051319">
    <property type="entry name" value="Oligoribo/pAp-PDE_c-di-AMP_PDE"/>
</dbReference>
<dbReference type="PANTHER" id="PTHR47618:SF1">
    <property type="entry name" value="BIFUNCTIONAL OLIGORIBONUCLEASE AND PAP PHOSPHATASE NRNA"/>
    <property type="match status" value="1"/>
</dbReference>
<evidence type="ECO:0000313" key="4">
    <source>
        <dbReference type="Proteomes" id="UP000283479"/>
    </source>
</evidence>
<dbReference type="InterPro" id="IPR038763">
    <property type="entry name" value="DHH_sf"/>
</dbReference>
<dbReference type="OrthoDB" id="9803668at2"/>
<dbReference type="EMBL" id="RKLO01000002">
    <property type="protein sequence ID" value="RVW03887.1"/>
    <property type="molecule type" value="Genomic_DNA"/>
</dbReference>
<dbReference type="RefSeq" id="WP_127951505.1">
    <property type="nucleotide sequence ID" value="NZ_RKLO01000002.1"/>
</dbReference>
<reference evidence="3 4" key="1">
    <citation type="submission" date="2018-11" db="EMBL/GenBank/DDBJ databases">
        <title>Rhodococcus spongicola sp. nov. and Rhodococcus xishaensis sp. nov. from marine sponges.</title>
        <authorList>
            <person name="Li L."/>
            <person name="Lin H.W."/>
        </authorList>
    </citation>
    <scope>NUCLEOTIDE SEQUENCE [LARGE SCALE GENOMIC DNA]</scope>
    <source>
        <strain evidence="3 4">LHW51113</strain>
    </source>
</reference>
<comment type="caution">
    <text evidence="3">The sequence shown here is derived from an EMBL/GenBank/DDBJ whole genome shotgun (WGS) entry which is preliminary data.</text>
</comment>
<dbReference type="InterPro" id="IPR003156">
    <property type="entry name" value="DHHA1_dom"/>
</dbReference>
<dbReference type="SUPFAM" id="SSF64182">
    <property type="entry name" value="DHH phosphoesterases"/>
    <property type="match status" value="1"/>
</dbReference>
<gene>
    <name evidence="3" type="ORF">EGT50_05085</name>
</gene>
<evidence type="ECO:0000313" key="3">
    <source>
        <dbReference type="EMBL" id="RVW03887.1"/>
    </source>
</evidence>
<sequence length="333" mass="34410">MTNCPDTLTSTSAPHEVQLQQTVDVLDGATSVTILCHVQPDADTIGSGLALGIVFARKGVPVQVAFASPDKLPVSMEGLPGTELLVPAAAVAEKADLLVTVDCGSAGRLGSLASRLDGARRSLVIDHHRSNTRYGMLNLIDDSAESTTAVLVKLFDLWGVPIDADLAHCLYAGLVTDTGSFRWAQEGTHTLAERLLSTGIDGAAIARSLLDTHPFGWLPMLGSVLSSAVLARDAVGGRGLVHAVIRCSDWAGLGSEEVESVIDIVRTTVEAEVAAVLKESAPGSWSVSLRSKGSVDVAAVAERLGGGGHRFAAGYTASGADDSVIAALREALG</sequence>
<evidence type="ECO:0000259" key="1">
    <source>
        <dbReference type="Pfam" id="PF01368"/>
    </source>
</evidence>
<protein>
    <submittedName>
        <fullName evidence="3">Bifunctional oligoribonuclease/PAP phosphatase NrnA</fullName>
    </submittedName>
</protein>
<dbReference type="Gene3D" id="3.90.1640.10">
    <property type="entry name" value="inorganic pyrophosphatase (n-terminal core)"/>
    <property type="match status" value="1"/>
</dbReference>
<dbReference type="Pfam" id="PF01368">
    <property type="entry name" value="DHH"/>
    <property type="match status" value="1"/>
</dbReference>
<dbReference type="PANTHER" id="PTHR47618">
    <property type="entry name" value="BIFUNCTIONAL OLIGORIBONUCLEASE AND PAP PHOSPHATASE NRNA"/>
    <property type="match status" value="1"/>
</dbReference>
<feature type="domain" description="DHHA1" evidence="2">
    <location>
        <begin position="253"/>
        <end position="322"/>
    </location>
</feature>
<dbReference type="Pfam" id="PF02272">
    <property type="entry name" value="DHHA1"/>
    <property type="match status" value="1"/>
</dbReference>
<keyword evidence="4" id="KW-1185">Reference proteome</keyword>
<dbReference type="Gene3D" id="3.10.310.30">
    <property type="match status" value="1"/>
</dbReference>
<name>A0A3S3A7N2_9NOCA</name>
<accession>A0A3S3A7N2</accession>
<dbReference type="InterPro" id="IPR001667">
    <property type="entry name" value="DDH_dom"/>
</dbReference>
<dbReference type="GO" id="GO:0003676">
    <property type="term" value="F:nucleic acid binding"/>
    <property type="evidence" value="ECO:0007669"/>
    <property type="project" value="InterPro"/>
</dbReference>
<evidence type="ECO:0000259" key="2">
    <source>
        <dbReference type="Pfam" id="PF02272"/>
    </source>
</evidence>
<feature type="domain" description="DDH" evidence="1">
    <location>
        <begin position="32"/>
        <end position="173"/>
    </location>
</feature>
<organism evidence="3 4">
    <name type="scientific">Rhodococcus xishaensis</name>
    <dbReference type="NCBI Taxonomy" id="2487364"/>
    <lineage>
        <taxon>Bacteria</taxon>
        <taxon>Bacillati</taxon>
        <taxon>Actinomycetota</taxon>
        <taxon>Actinomycetes</taxon>
        <taxon>Mycobacteriales</taxon>
        <taxon>Nocardiaceae</taxon>
        <taxon>Rhodococcus</taxon>
    </lineage>
</organism>
<proteinExistence type="predicted"/>
<dbReference type="Proteomes" id="UP000283479">
    <property type="component" value="Unassembled WGS sequence"/>
</dbReference>